<proteinExistence type="predicted"/>
<dbReference type="EMBL" id="AWUE01021356">
    <property type="protein sequence ID" value="OMO62617.1"/>
    <property type="molecule type" value="Genomic_DNA"/>
</dbReference>
<dbReference type="GO" id="GO:0080188">
    <property type="term" value="P:gene silencing by siRNA-directed DNA methylation"/>
    <property type="evidence" value="ECO:0007669"/>
    <property type="project" value="InterPro"/>
</dbReference>
<evidence type="ECO:0000313" key="4">
    <source>
        <dbReference type="Proteomes" id="UP000187203"/>
    </source>
</evidence>
<protein>
    <recommendedName>
        <fullName evidence="2">Factor of DNA methylation 1-5/IDN2 domain-containing protein</fullName>
    </recommendedName>
</protein>
<evidence type="ECO:0000256" key="1">
    <source>
        <dbReference type="SAM" id="Coils"/>
    </source>
</evidence>
<dbReference type="STRING" id="93759.A0A1R3GX41"/>
<keyword evidence="1" id="KW-0175">Coiled coil</keyword>
<dbReference type="InterPro" id="IPR045177">
    <property type="entry name" value="FDM1-5/IDN2"/>
</dbReference>
<sequence length="204" mass="23885">MEAIVREIRAKQAQLEEVEALYKTLTVRERESNDELQAARKELIAGLGELSIGADIDIKRMGELDCKPFVEEMKRRYINVEEGLPEEKALELCSLWDDYLRNPEWHPFKRVKLDEEGESYQEVIDDSDEKLRDLRNEMGNEVYEAVASAMEEINEYNPSGRYIVSELWNYKEDRKATLEEGVLHLLELWKASKSKRKVRIDSES</sequence>
<dbReference type="Pfam" id="PF03469">
    <property type="entry name" value="XH"/>
    <property type="match status" value="1"/>
</dbReference>
<dbReference type="PANTHER" id="PTHR21596">
    <property type="entry name" value="RIBONUCLEASE P SUBUNIT P38"/>
    <property type="match status" value="1"/>
</dbReference>
<comment type="caution">
    <text evidence="3">The sequence shown here is derived from an EMBL/GenBank/DDBJ whole genome shotgun (WGS) entry which is preliminary data.</text>
</comment>
<name>A0A1R3GX41_9ROSI</name>
<dbReference type="InterPro" id="IPR005379">
    <property type="entry name" value="FDM1-5/IDN2_XH"/>
</dbReference>
<feature type="coiled-coil region" evidence="1">
    <location>
        <begin position="1"/>
        <end position="42"/>
    </location>
</feature>
<evidence type="ECO:0000313" key="3">
    <source>
        <dbReference type="EMBL" id="OMO62617.1"/>
    </source>
</evidence>
<accession>A0A1R3GX41</accession>
<dbReference type="Proteomes" id="UP000187203">
    <property type="component" value="Unassembled WGS sequence"/>
</dbReference>
<dbReference type="OrthoDB" id="1892195at2759"/>
<feature type="domain" description="Factor of DNA methylation 1-5/IDN2" evidence="2">
    <location>
        <begin position="59"/>
        <end position="195"/>
    </location>
</feature>
<reference evidence="4" key="1">
    <citation type="submission" date="2013-09" db="EMBL/GenBank/DDBJ databases">
        <title>Corchorus olitorius genome sequencing.</title>
        <authorList>
            <person name="Alam M."/>
            <person name="Haque M.S."/>
            <person name="Islam M.S."/>
            <person name="Emdad E.M."/>
            <person name="Islam M.M."/>
            <person name="Ahmed B."/>
            <person name="Halim A."/>
            <person name="Hossen Q.M.M."/>
            <person name="Hossain M.Z."/>
            <person name="Ahmed R."/>
            <person name="Khan M.M."/>
            <person name="Islam R."/>
            <person name="Rashid M.M."/>
            <person name="Khan S.A."/>
            <person name="Rahman M.S."/>
            <person name="Alam M."/>
            <person name="Yahiya A.S."/>
            <person name="Khan M.S."/>
            <person name="Azam M.S."/>
            <person name="Haque T."/>
            <person name="Lashkar M.Z.H."/>
            <person name="Akhand A.I."/>
            <person name="Morshed G."/>
            <person name="Roy S."/>
            <person name="Uddin K.S."/>
            <person name="Rabeya T."/>
            <person name="Hossain A.S."/>
            <person name="Chowdhury A."/>
            <person name="Snigdha A.R."/>
            <person name="Mortoza M.S."/>
            <person name="Matin S.A."/>
            <person name="Hoque S.M.E."/>
            <person name="Islam M.K."/>
            <person name="Roy D.K."/>
            <person name="Haider R."/>
            <person name="Moosa M.M."/>
            <person name="Elias S.M."/>
            <person name="Hasan A.M."/>
            <person name="Jahan S."/>
            <person name="Shafiuddin M."/>
            <person name="Mahmood N."/>
            <person name="Shommy N.S."/>
        </authorList>
    </citation>
    <scope>NUCLEOTIDE SEQUENCE [LARGE SCALE GENOMIC DNA]</scope>
    <source>
        <strain evidence="4">cv. O-4</strain>
    </source>
</reference>
<dbReference type="AlphaFoldDB" id="A0A1R3GX41"/>
<dbReference type="PANTHER" id="PTHR21596:SF65">
    <property type="entry name" value="PROTEIN INVOLVED IN DE NOVO 2-RELATED"/>
    <property type="match status" value="1"/>
</dbReference>
<evidence type="ECO:0000259" key="2">
    <source>
        <dbReference type="Pfam" id="PF03469"/>
    </source>
</evidence>
<organism evidence="3 4">
    <name type="scientific">Corchorus olitorius</name>
    <dbReference type="NCBI Taxonomy" id="93759"/>
    <lineage>
        <taxon>Eukaryota</taxon>
        <taxon>Viridiplantae</taxon>
        <taxon>Streptophyta</taxon>
        <taxon>Embryophyta</taxon>
        <taxon>Tracheophyta</taxon>
        <taxon>Spermatophyta</taxon>
        <taxon>Magnoliopsida</taxon>
        <taxon>eudicotyledons</taxon>
        <taxon>Gunneridae</taxon>
        <taxon>Pentapetalae</taxon>
        <taxon>rosids</taxon>
        <taxon>malvids</taxon>
        <taxon>Malvales</taxon>
        <taxon>Malvaceae</taxon>
        <taxon>Grewioideae</taxon>
        <taxon>Apeibeae</taxon>
        <taxon>Corchorus</taxon>
    </lineage>
</organism>
<gene>
    <name evidence="3" type="ORF">COLO4_32991</name>
</gene>
<keyword evidence="4" id="KW-1185">Reference proteome</keyword>